<dbReference type="PANTHER" id="PTHR10033">
    <property type="entry name" value="CALSEQUESTRIN"/>
    <property type="match status" value="1"/>
</dbReference>
<accession>A0ABN9E638</accession>
<comment type="function">
    <text evidence="6">Calsequestrin is a high-capacity, moderate affinity, calcium-binding protein and thus acts as an internal calcium store in muscle. Calcium ions are bound by clusters of acidic residues at the protein surface, especially at the interface between subunits. Can bind around 60 Ca(2+) ions. Regulates the release of lumenal Ca(2+) via the calcium release channel RYR2; this plays an important role in triggering muscle contraction. Plays a role in excitation-contraction coupling in the heart and in regulating the rate of heart beats.</text>
</comment>
<keyword evidence="3 7" id="KW-0106">Calcium</keyword>
<dbReference type="EMBL" id="CATNWA010015174">
    <property type="protein sequence ID" value="CAI9580242.1"/>
    <property type="molecule type" value="Genomic_DNA"/>
</dbReference>
<evidence type="ECO:0000256" key="5">
    <source>
        <dbReference type="ARBA" id="ARBA00023179"/>
    </source>
</evidence>
<evidence type="ECO:0000256" key="6">
    <source>
        <dbReference type="ARBA" id="ARBA00046160"/>
    </source>
</evidence>
<sequence>MQTFTLLVLGALLTLIGAEDGLHFPSYDGKDRVLELAERNYRPVMKKYDVFCLLIWESPAPGDRTAQRQTHLTEIVLELAAQVLEKKDIGFGILDPKNNAKIAKKLGTTEVGSLYVFKEDNVIEFDGELAADVLVDFLLDLIEDPVENINSRAELKALDRMEEETRVVGYFKNEDSQHYKEYVEAAEHFHPYIKFFSTFDKSVAKALTLKMNEVDFYEPFMDEAITVPDKPYTEEELVDFINKHKRATLRKLDWGHVRDLGGRSGWNPYCGLRRGGGPRWL</sequence>
<feature type="signal peptide" evidence="8">
    <location>
        <begin position="1"/>
        <end position="18"/>
    </location>
</feature>
<dbReference type="Proteomes" id="UP001162483">
    <property type="component" value="Unassembled WGS sequence"/>
</dbReference>
<evidence type="ECO:0000313" key="10">
    <source>
        <dbReference type="Proteomes" id="UP001162483"/>
    </source>
</evidence>
<keyword evidence="8" id="KW-0732">Signal</keyword>
<dbReference type="InterPro" id="IPR041859">
    <property type="entry name" value="Calsequestrin_N"/>
</dbReference>
<name>A0ABN9E638_9NEOB</name>
<evidence type="ECO:0000256" key="3">
    <source>
        <dbReference type="ARBA" id="ARBA00022837"/>
    </source>
</evidence>
<comment type="caution">
    <text evidence="9">The sequence shown here is derived from an EMBL/GenBank/DDBJ whole genome shotgun (WGS) entry which is preliminary data.</text>
</comment>
<comment type="subcellular location">
    <subcellularLocation>
        <location evidence="1">Sarcoplasmic reticulum lumen</location>
    </subcellularLocation>
</comment>
<dbReference type="CDD" id="cd03065">
    <property type="entry name" value="PDI_b_Calsequestrin_N"/>
    <property type="match status" value="1"/>
</dbReference>
<dbReference type="InterPro" id="IPR001393">
    <property type="entry name" value="Calsequestrin"/>
</dbReference>
<dbReference type="PANTHER" id="PTHR10033:SF15">
    <property type="entry name" value="CALSEQUESTRIN-2"/>
    <property type="match status" value="1"/>
</dbReference>
<keyword evidence="10" id="KW-1185">Reference proteome</keyword>
<evidence type="ECO:0000256" key="7">
    <source>
        <dbReference type="RuleBase" id="RU000648"/>
    </source>
</evidence>
<keyword evidence="4" id="KW-0703">Sarcoplasmic reticulum</keyword>
<evidence type="ECO:0000256" key="4">
    <source>
        <dbReference type="ARBA" id="ARBA00022951"/>
    </source>
</evidence>
<dbReference type="CDD" id="cd03066">
    <property type="entry name" value="PDI_b_Calsequestrin_middle"/>
    <property type="match status" value="1"/>
</dbReference>
<gene>
    <name evidence="9" type="ORF">SPARVUS_LOCUS9257429</name>
</gene>
<dbReference type="SUPFAM" id="SSF52833">
    <property type="entry name" value="Thioredoxin-like"/>
    <property type="match status" value="2"/>
</dbReference>
<evidence type="ECO:0000256" key="1">
    <source>
        <dbReference type="ARBA" id="ARBA00004564"/>
    </source>
</evidence>
<evidence type="ECO:0000256" key="8">
    <source>
        <dbReference type="SAM" id="SignalP"/>
    </source>
</evidence>
<dbReference type="PRINTS" id="PR00312">
    <property type="entry name" value="CALSEQUESTRN"/>
</dbReference>
<evidence type="ECO:0000313" key="9">
    <source>
        <dbReference type="EMBL" id="CAI9580242.1"/>
    </source>
</evidence>
<proteinExistence type="inferred from homology"/>
<keyword evidence="5" id="KW-0514">Muscle protein</keyword>
<dbReference type="InterPro" id="IPR041858">
    <property type="entry name" value="Calsequestrin_middle_dom"/>
</dbReference>
<dbReference type="InterPro" id="IPR036249">
    <property type="entry name" value="Thioredoxin-like_sf"/>
</dbReference>
<dbReference type="Gene3D" id="3.40.30.10">
    <property type="entry name" value="Glutaredoxin"/>
    <property type="match status" value="2"/>
</dbReference>
<dbReference type="Pfam" id="PF01216">
    <property type="entry name" value="Calsequestrin"/>
    <property type="match status" value="1"/>
</dbReference>
<feature type="chain" id="PRO_5046183255" description="Calsequestrin" evidence="8">
    <location>
        <begin position="19"/>
        <end position="281"/>
    </location>
</feature>
<organism evidence="9 10">
    <name type="scientific">Staurois parvus</name>
    <dbReference type="NCBI Taxonomy" id="386267"/>
    <lineage>
        <taxon>Eukaryota</taxon>
        <taxon>Metazoa</taxon>
        <taxon>Chordata</taxon>
        <taxon>Craniata</taxon>
        <taxon>Vertebrata</taxon>
        <taxon>Euteleostomi</taxon>
        <taxon>Amphibia</taxon>
        <taxon>Batrachia</taxon>
        <taxon>Anura</taxon>
        <taxon>Neobatrachia</taxon>
        <taxon>Ranoidea</taxon>
        <taxon>Ranidae</taxon>
        <taxon>Staurois</taxon>
    </lineage>
</organism>
<evidence type="ECO:0000256" key="2">
    <source>
        <dbReference type="ARBA" id="ARBA00010987"/>
    </source>
</evidence>
<comment type="similarity">
    <text evidence="2 7">Belongs to the calsequestrin family.</text>
</comment>
<protein>
    <recommendedName>
        <fullName evidence="7">Calsequestrin</fullName>
    </recommendedName>
</protein>
<reference evidence="9" key="1">
    <citation type="submission" date="2023-05" db="EMBL/GenBank/DDBJ databases">
        <authorList>
            <person name="Stuckert A."/>
        </authorList>
    </citation>
    <scope>NUCLEOTIDE SEQUENCE</scope>
</reference>